<feature type="active site" evidence="1">
    <location>
        <position position="205"/>
    </location>
</feature>
<dbReference type="GO" id="GO:0008270">
    <property type="term" value="F:zinc ion binding"/>
    <property type="evidence" value="ECO:0007669"/>
    <property type="project" value="UniProtKB-UniRule"/>
</dbReference>
<dbReference type="PRINTS" id="PR00480">
    <property type="entry name" value="ASTACIN"/>
</dbReference>
<dbReference type="SUPFAM" id="SSF55486">
    <property type="entry name" value="Metalloproteases ('zincins'), catalytic domain"/>
    <property type="match status" value="1"/>
</dbReference>
<evidence type="ECO:0000259" key="3">
    <source>
        <dbReference type="PROSITE" id="PS51864"/>
    </source>
</evidence>
<gene>
    <name evidence="4" type="ORF">IMCC3135_25460</name>
</gene>
<dbReference type="InterPro" id="IPR024079">
    <property type="entry name" value="MetalloPept_cat_dom_sf"/>
</dbReference>
<dbReference type="OrthoDB" id="8455098at2"/>
<evidence type="ECO:0000256" key="2">
    <source>
        <dbReference type="SAM" id="MobiDB-lite"/>
    </source>
</evidence>
<dbReference type="InterPro" id="IPR001506">
    <property type="entry name" value="Peptidase_M12A"/>
</dbReference>
<evidence type="ECO:0000313" key="5">
    <source>
        <dbReference type="Proteomes" id="UP000250079"/>
    </source>
</evidence>
<dbReference type="EC" id="3.4.24.76" evidence="4"/>
<dbReference type="GO" id="GO:0006508">
    <property type="term" value="P:proteolysis"/>
    <property type="evidence" value="ECO:0007669"/>
    <property type="project" value="UniProtKB-KW"/>
</dbReference>
<dbReference type="RefSeq" id="WP_088920102.1">
    <property type="nucleotide sequence ID" value="NZ_CP018632.1"/>
</dbReference>
<dbReference type="PROSITE" id="PS51864">
    <property type="entry name" value="ASTACIN"/>
    <property type="match status" value="1"/>
</dbReference>
<dbReference type="CDD" id="cd04280">
    <property type="entry name" value="ZnMc_astacin_like"/>
    <property type="match status" value="1"/>
</dbReference>
<dbReference type="Pfam" id="PF01400">
    <property type="entry name" value="Astacin"/>
    <property type="match status" value="1"/>
</dbReference>
<comment type="cofactor">
    <cofactor evidence="1">
        <name>Zn(2+)</name>
        <dbReference type="ChEBI" id="CHEBI:29105"/>
    </cofactor>
    <text evidence="1">Binds 1 zinc ion per subunit.</text>
</comment>
<dbReference type="Proteomes" id="UP000250079">
    <property type="component" value="Chromosome"/>
</dbReference>
<feature type="binding site" evidence="1">
    <location>
        <position position="214"/>
    </location>
    <ligand>
        <name>Zn(2+)</name>
        <dbReference type="ChEBI" id="CHEBI:29105"/>
        <note>catalytic</note>
    </ligand>
</feature>
<feature type="compositionally biased region" description="Polar residues" evidence="2">
    <location>
        <begin position="426"/>
        <end position="448"/>
    </location>
</feature>
<keyword evidence="1" id="KW-0862">Zinc</keyword>
<proteinExistence type="predicted"/>
<keyword evidence="1 4" id="KW-0378">Hydrolase</keyword>
<comment type="caution">
    <text evidence="1">Lacks conserved residue(s) required for the propagation of feature annotation.</text>
</comment>
<organism evidence="4 5">
    <name type="scientific">Granulosicoccus antarcticus IMCC3135</name>
    <dbReference type="NCBI Taxonomy" id="1192854"/>
    <lineage>
        <taxon>Bacteria</taxon>
        <taxon>Pseudomonadati</taxon>
        <taxon>Pseudomonadota</taxon>
        <taxon>Gammaproteobacteria</taxon>
        <taxon>Chromatiales</taxon>
        <taxon>Granulosicoccaceae</taxon>
        <taxon>Granulosicoccus</taxon>
    </lineage>
</organism>
<feature type="domain" description="Peptidase M12A" evidence="3">
    <location>
        <begin position="108"/>
        <end position="303"/>
    </location>
</feature>
<dbReference type="PANTHER" id="PTHR10127">
    <property type="entry name" value="DISCOIDIN, CUB, EGF, LAMININ , AND ZINC METALLOPROTEASE DOMAIN CONTAINING"/>
    <property type="match status" value="1"/>
</dbReference>
<dbReference type="SMART" id="SM00235">
    <property type="entry name" value="ZnMc"/>
    <property type="match status" value="1"/>
</dbReference>
<reference evidence="4 5" key="1">
    <citation type="submission" date="2016-12" db="EMBL/GenBank/DDBJ databases">
        <authorList>
            <person name="Song W.-J."/>
            <person name="Kurnit D.M."/>
        </authorList>
    </citation>
    <scope>NUCLEOTIDE SEQUENCE [LARGE SCALE GENOMIC DNA]</scope>
    <source>
        <strain evidence="4 5">IMCC3135</strain>
    </source>
</reference>
<dbReference type="GO" id="GO:0004222">
    <property type="term" value="F:metalloendopeptidase activity"/>
    <property type="evidence" value="ECO:0007669"/>
    <property type="project" value="UniProtKB-UniRule"/>
</dbReference>
<keyword evidence="1" id="KW-0645">Protease</keyword>
<keyword evidence="1" id="KW-0482">Metalloprotease</keyword>
<dbReference type="PANTHER" id="PTHR10127:SF850">
    <property type="entry name" value="METALLOENDOPEPTIDASE"/>
    <property type="match status" value="1"/>
</dbReference>
<feature type="binding site" evidence="1">
    <location>
        <position position="208"/>
    </location>
    <ligand>
        <name>Zn(2+)</name>
        <dbReference type="ChEBI" id="CHEBI:29105"/>
        <note>catalytic</note>
    </ligand>
</feature>
<dbReference type="Gene3D" id="3.40.390.10">
    <property type="entry name" value="Collagenase (Catalytic Domain)"/>
    <property type="match status" value="1"/>
</dbReference>
<dbReference type="InterPro" id="IPR034035">
    <property type="entry name" value="Astacin-like_dom"/>
</dbReference>
<protein>
    <submittedName>
        <fullName evidence="4">Flavastacin</fullName>
        <ecNumber evidence="4">3.4.24.76</ecNumber>
    </submittedName>
</protein>
<feature type="compositionally biased region" description="Basic and acidic residues" evidence="2">
    <location>
        <begin position="411"/>
        <end position="423"/>
    </location>
</feature>
<dbReference type="KEGG" id="gai:IMCC3135_25460"/>
<keyword evidence="5" id="KW-1185">Reference proteome</keyword>
<name>A0A2Z2P5Q2_9GAMM</name>
<dbReference type="EMBL" id="CP018632">
    <property type="protein sequence ID" value="ASJ75154.1"/>
    <property type="molecule type" value="Genomic_DNA"/>
</dbReference>
<feature type="binding site" evidence="1">
    <location>
        <position position="204"/>
    </location>
    <ligand>
        <name>Zn(2+)</name>
        <dbReference type="ChEBI" id="CHEBI:29105"/>
        <note>catalytic</note>
    </ligand>
</feature>
<evidence type="ECO:0000256" key="1">
    <source>
        <dbReference type="PROSITE-ProRule" id="PRU01211"/>
    </source>
</evidence>
<feature type="region of interest" description="Disordered" evidence="2">
    <location>
        <begin position="406"/>
        <end position="455"/>
    </location>
</feature>
<keyword evidence="1" id="KW-0479">Metal-binding</keyword>
<dbReference type="InterPro" id="IPR006026">
    <property type="entry name" value="Peptidase_Metallo"/>
</dbReference>
<dbReference type="AlphaFoldDB" id="A0A2Z2P5Q2"/>
<accession>A0A2Z2P5Q2</accession>
<sequence>MCLPIYQRIPVRSLDQRPSSGPPTASRTLSTLCCATILVLAGCARADDPELFNADPALLNDFTDSLPTHGSTGGFDYAIIQGLAIFEGDILLGTVDETGSIPQGTRSRGLARNDAFGRWPDGIVPYLAPTQNSELQQVNIEFAIQHWMENTGITFVERTDENADQYPSYLRFDNSNSCASYVGMQGGEQSIMVSDGCTQGSIIHEIGHALGLFHEHTRSDRDNYIGVDWSQIIEGKDINFTVQNAGTQNYGDYDFGSIMHYGEYFFSISSSPTIIVPAGIEIGQRVALSDIDALSVDQMYQTDLALLPPNDSGSGDILELGITVLNQGKLGAHELQLVVKVTDDAIWQSVSSDSGWECLDYDTELRCTRPTLSEFSESRFTVQVDAGDATVDDVMMLLTARTYDPALDNNHYNDDGTLSKEPADDSAQNVVTDSSETTSGDQDTESTTSPPPVIASAQTSNVVSNDASSGGSDNGSLLLLALGLLGWRRYRAHIAQ</sequence>
<evidence type="ECO:0000313" key="4">
    <source>
        <dbReference type="EMBL" id="ASJ75154.1"/>
    </source>
</evidence>